<protein>
    <submittedName>
        <fullName evidence="7">Glycine/D-amino acid oxidase</fullName>
    </submittedName>
</protein>
<sequence length="494" mass="55871">MGNSIWEEHINYKKRGSLSYNLNTGIVVVGGGLTGILAAYYLQKAGEKVVVLEAEQIGGGITKHTTAKVTAAHNLIYDYLIQKFGYRKAKQYAESNMNAVKEYAQLIKEKDICCDMEQTSNYVYTRTNNKMIYKEYEAMQKLSMPVNFTADLDLPFSVEGAVELPNQLQIHPLKFINAIAEELTIYENTKVVNFLKDNLLEVYSSDRNKLFQVSGKDIIMATHYPVLNIPGFYFLKMHQERGYVLGIRETNGIQKGMYIDESKTGFSFRRYGDYILLGGSCHRTGENEAGGAYEKLFQAAKYWYPQGEAEYQWSNQDCMSLDRVPYIGRYSNLTKHLYVATGFNKWGMSTAMLAAQYLREHIVGKERGNSVFSPRRHSTTAVSGLEKEIKTVTKNLCLQLFCLPKRATEDIGMGCGGIVTYKNQKVGVYKDYDGTVYSVDTKCPHLGCMLSWNPDELSWDCPCHGSRFDYRGQLIDNPSVVNTAVCQVHKKNSG</sequence>
<feature type="domain" description="Rieske" evidence="6">
    <location>
        <begin position="403"/>
        <end position="494"/>
    </location>
</feature>
<reference evidence="7 8" key="1">
    <citation type="submission" date="2016-10" db="EMBL/GenBank/DDBJ databases">
        <authorList>
            <person name="de Groot N.N."/>
        </authorList>
    </citation>
    <scope>NUCLEOTIDE SEQUENCE [LARGE SCALE GENOMIC DNA]</scope>
    <source>
        <strain evidence="7 8">743A</strain>
    </source>
</reference>
<dbReference type="SUPFAM" id="SSF50022">
    <property type="entry name" value="ISP domain"/>
    <property type="match status" value="1"/>
</dbReference>
<evidence type="ECO:0000256" key="3">
    <source>
        <dbReference type="ARBA" id="ARBA00023004"/>
    </source>
</evidence>
<organism evidence="7 8">
    <name type="scientific">Anaeromicropila populeti</name>
    <dbReference type="NCBI Taxonomy" id="37658"/>
    <lineage>
        <taxon>Bacteria</taxon>
        <taxon>Bacillati</taxon>
        <taxon>Bacillota</taxon>
        <taxon>Clostridia</taxon>
        <taxon>Lachnospirales</taxon>
        <taxon>Lachnospiraceae</taxon>
        <taxon>Anaeromicropila</taxon>
    </lineage>
</organism>
<dbReference type="PANTHER" id="PTHR13847">
    <property type="entry name" value="SARCOSINE DEHYDROGENASE-RELATED"/>
    <property type="match status" value="1"/>
</dbReference>
<feature type="transmembrane region" description="Helical" evidence="5">
    <location>
        <begin position="20"/>
        <end position="42"/>
    </location>
</feature>
<dbReference type="GO" id="GO:0005737">
    <property type="term" value="C:cytoplasm"/>
    <property type="evidence" value="ECO:0007669"/>
    <property type="project" value="TreeGrafter"/>
</dbReference>
<dbReference type="GO" id="GO:0016705">
    <property type="term" value="F:oxidoreductase activity, acting on paired donors, with incorporation or reduction of molecular oxygen"/>
    <property type="evidence" value="ECO:0007669"/>
    <property type="project" value="UniProtKB-ARBA"/>
</dbReference>
<keyword evidence="2" id="KW-0479">Metal-binding</keyword>
<keyword evidence="5" id="KW-1133">Transmembrane helix</keyword>
<dbReference type="SUPFAM" id="SSF51971">
    <property type="entry name" value="Nucleotide-binding domain"/>
    <property type="match status" value="1"/>
</dbReference>
<dbReference type="EMBL" id="FOYZ01000007">
    <property type="protein sequence ID" value="SFR83779.1"/>
    <property type="molecule type" value="Genomic_DNA"/>
</dbReference>
<evidence type="ECO:0000256" key="4">
    <source>
        <dbReference type="ARBA" id="ARBA00023014"/>
    </source>
</evidence>
<dbReference type="InterPro" id="IPR036922">
    <property type="entry name" value="Rieske_2Fe-2S_sf"/>
</dbReference>
<keyword evidence="1" id="KW-0001">2Fe-2S</keyword>
<dbReference type="Gene3D" id="2.102.10.10">
    <property type="entry name" value="Rieske [2Fe-2S] iron-sulphur domain"/>
    <property type="match status" value="1"/>
</dbReference>
<dbReference type="Pfam" id="PF01266">
    <property type="entry name" value="DAO"/>
    <property type="match status" value="1"/>
</dbReference>
<evidence type="ECO:0000259" key="6">
    <source>
        <dbReference type="PROSITE" id="PS51296"/>
    </source>
</evidence>
<dbReference type="PANTHER" id="PTHR13847:SF274">
    <property type="entry name" value="RIESKE 2FE-2S IRON-SULFUR PROTEIN YHFW-RELATED"/>
    <property type="match status" value="1"/>
</dbReference>
<dbReference type="Pfam" id="PF00355">
    <property type="entry name" value="Rieske"/>
    <property type="match status" value="1"/>
</dbReference>
<dbReference type="STRING" id="37658.SAMN05661086_02060"/>
<evidence type="ECO:0000256" key="2">
    <source>
        <dbReference type="ARBA" id="ARBA00022723"/>
    </source>
</evidence>
<dbReference type="InterPro" id="IPR006076">
    <property type="entry name" value="FAD-dep_OxRdtase"/>
</dbReference>
<keyword evidence="8" id="KW-1185">Reference proteome</keyword>
<dbReference type="GO" id="GO:0051537">
    <property type="term" value="F:2 iron, 2 sulfur cluster binding"/>
    <property type="evidence" value="ECO:0007669"/>
    <property type="project" value="UniProtKB-KW"/>
</dbReference>
<evidence type="ECO:0000313" key="7">
    <source>
        <dbReference type="EMBL" id="SFR83779.1"/>
    </source>
</evidence>
<keyword evidence="5" id="KW-0812">Transmembrane</keyword>
<dbReference type="Gene3D" id="3.50.50.60">
    <property type="entry name" value="FAD/NAD(P)-binding domain"/>
    <property type="match status" value="1"/>
</dbReference>
<dbReference type="InterPro" id="IPR017941">
    <property type="entry name" value="Rieske_2Fe-2S"/>
</dbReference>
<keyword evidence="5" id="KW-0472">Membrane</keyword>
<keyword evidence="4" id="KW-0411">Iron-sulfur</keyword>
<evidence type="ECO:0000256" key="1">
    <source>
        <dbReference type="ARBA" id="ARBA00022714"/>
    </source>
</evidence>
<dbReference type="Proteomes" id="UP000199659">
    <property type="component" value="Unassembled WGS sequence"/>
</dbReference>
<dbReference type="RefSeq" id="WP_092560595.1">
    <property type="nucleotide sequence ID" value="NZ_FOYZ01000007.1"/>
</dbReference>
<dbReference type="GO" id="GO:0004497">
    <property type="term" value="F:monooxygenase activity"/>
    <property type="evidence" value="ECO:0007669"/>
    <property type="project" value="UniProtKB-ARBA"/>
</dbReference>
<dbReference type="OrthoDB" id="9767869at2"/>
<dbReference type="AlphaFoldDB" id="A0A1I6JXS5"/>
<proteinExistence type="predicted"/>
<dbReference type="PROSITE" id="PS51296">
    <property type="entry name" value="RIESKE"/>
    <property type="match status" value="1"/>
</dbReference>
<accession>A0A1I6JXS5</accession>
<name>A0A1I6JXS5_9FIRM</name>
<evidence type="ECO:0000313" key="8">
    <source>
        <dbReference type="Proteomes" id="UP000199659"/>
    </source>
</evidence>
<keyword evidence="3" id="KW-0408">Iron</keyword>
<dbReference type="InterPro" id="IPR036188">
    <property type="entry name" value="FAD/NAD-bd_sf"/>
</dbReference>
<dbReference type="GO" id="GO:0046872">
    <property type="term" value="F:metal ion binding"/>
    <property type="evidence" value="ECO:0007669"/>
    <property type="project" value="UniProtKB-KW"/>
</dbReference>
<gene>
    <name evidence="7" type="ORF">SAMN05661086_02060</name>
</gene>
<evidence type="ECO:0000256" key="5">
    <source>
        <dbReference type="SAM" id="Phobius"/>
    </source>
</evidence>
<dbReference type="Gene3D" id="3.30.9.10">
    <property type="entry name" value="D-Amino Acid Oxidase, subunit A, domain 2"/>
    <property type="match status" value="1"/>
</dbReference>